<reference evidence="2" key="1">
    <citation type="journal article" date="2015" name="PLoS Genet.">
        <title>Genome Sequence and Transcriptome Analyses of Chrysochromulina tobin: Metabolic Tools for Enhanced Algal Fitness in the Prominent Order Prymnesiales (Haptophyceae).</title>
        <authorList>
            <person name="Hovde B.T."/>
            <person name="Deodato C.R."/>
            <person name="Hunsperger H.M."/>
            <person name="Ryken S.A."/>
            <person name="Yost W."/>
            <person name="Jha R.K."/>
            <person name="Patterson J."/>
            <person name="Monnat R.J. Jr."/>
            <person name="Barlow S.B."/>
            <person name="Starkenburg S.R."/>
            <person name="Cattolico R.A."/>
        </authorList>
    </citation>
    <scope>NUCLEOTIDE SEQUENCE</scope>
    <source>
        <strain evidence="2">CCMP291</strain>
    </source>
</reference>
<evidence type="ECO:0000313" key="2">
    <source>
        <dbReference type="Proteomes" id="UP000037460"/>
    </source>
</evidence>
<feature type="non-terminal residue" evidence="1">
    <location>
        <position position="95"/>
    </location>
</feature>
<organism evidence="1 2">
    <name type="scientific">Chrysochromulina tobinii</name>
    <dbReference type="NCBI Taxonomy" id="1460289"/>
    <lineage>
        <taxon>Eukaryota</taxon>
        <taxon>Haptista</taxon>
        <taxon>Haptophyta</taxon>
        <taxon>Prymnesiophyceae</taxon>
        <taxon>Prymnesiales</taxon>
        <taxon>Chrysochromulinaceae</taxon>
        <taxon>Chrysochromulina</taxon>
    </lineage>
</organism>
<name>A0A0M0LPC9_9EUKA</name>
<protein>
    <submittedName>
        <fullName evidence="1">Uncharacterized protein</fullName>
    </submittedName>
</protein>
<accession>A0A0M0LPC9</accession>
<sequence>MPAAHAAAAPASVRGSSLCGEATMAGRGAWRLGGGARRVETIAPSSPPPVLLGRRPTSPCNAPTLPFATVPVGAALETPAASNLRAPTRPMARAP</sequence>
<gene>
    <name evidence="1" type="ORF">Ctob_014573</name>
</gene>
<evidence type="ECO:0000313" key="1">
    <source>
        <dbReference type="EMBL" id="KOO52920.1"/>
    </source>
</evidence>
<keyword evidence="2" id="KW-1185">Reference proteome</keyword>
<dbReference type="Proteomes" id="UP000037460">
    <property type="component" value="Unassembled WGS sequence"/>
</dbReference>
<dbReference type="EMBL" id="JWZX01000458">
    <property type="protein sequence ID" value="KOO52920.1"/>
    <property type="molecule type" value="Genomic_DNA"/>
</dbReference>
<comment type="caution">
    <text evidence="1">The sequence shown here is derived from an EMBL/GenBank/DDBJ whole genome shotgun (WGS) entry which is preliminary data.</text>
</comment>
<proteinExistence type="predicted"/>
<dbReference type="AlphaFoldDB" id="A0A0M0LPC9"/>